<organism evidence="1 2">
    <name type="scientific">Trematosphaeria pertusa</name>
    <dbReference type="NCBI Taxonomy" id="390896"/>
    <lineage>
        <taxon>Eukaryota</taxon>
        <taxon>Fungi</taxon>
        <taxon>Dikarya</taxon>
        <taxon>Ascomycota</taxon>
        <taxon>Pezizomycotina</taxon>
        <taxon>Dothideomycetes</taxon>
        <taxon>Pleosporomycetidae</taxon>
        <taxon>Pleosporales</taxon>
        <taxon>Massarineae</taxon>
        <taxon>Trematosphaeriaceae</taxon>
        <taxon>Trematosphaeria</taxon>
    </lineage>
</organism>
<dbReference type="AlphaFoldDB" id="A0A6A6HQ72"/>
<dbReference type="OrthoDB" id="674604at2759"/>
<sequence length="200" mass="23297">MTANLRTTLEEQNEYTRVSAGRLDMLTGAEKVEGTHEEVYVRKLDDVRLNRVREYRNVKVFWINIGSCRVYPERQWDPQSEIFWSHSTVDGKLGVVYYRSLATRFLIIFGISPSGQPWCHTTMTTWADSFKAWESYEPNGTECAESYLDLDNSKTTFLLGAKRERFSVFVEIKEEMAYSTAVYRVKARSRNEDTGEICRL</sequence>
<dbReference type="Proteomes" id="UP000800094">
    <property type="component" value="Unassembled WGS sequence"/>
</dbReference>
<evidence type="ECO:0000313" key="1">
    <source>
        <dbReference type="EMBL" id="KAF2240276.1"/>
    </source>
</evidence>
<dbReference type="RefSeq" id="XP_033675280.1">
    <property type="nucleotide sequence ID" value="XM_033827367.1"/>
</dbReference>
<evidence type="ECO:0000313" key="2">
    <source>
        <dbReference type="Proteomes" id="UP000800094"/>
    </source>
</evidence>
<accession>A0A6A6HQ72</accession>
<dbReference type="EMBL" id="ML987221">
    <property type="protein sequence ID" value="KAF2240276.1"/>
    <property type="molecule type" value="Genomic_DNA"/>
</dbReference>
<proteinExistence type="predicted"/>
<protein>
    <submittedName>
        <fullName evidence="1">Uncharacterized protein</fullName>
    </submittedName>
</protein>
<gene>
    <name evidence="1" type="ORF">BU26DRAFT_512364</name>
</gene>
<reference evidence="1" key="1">
    <citation type="journal article" date="2020" name="Stud. Mycol.">
        <title>101 Dothideomycetes genomes: a test case for predicting lifestyles and emergence of pathogens.</title>
        <authorList>
            <person name="Haridas S."/>
            <person name="Albert R."/>
            <person name="Binder M."/>
            <person name="Bloem J."/>
            <person name="Labutti K."/>
            <person name="Salamov A."/>
            <person name="Andreopoulos B."/>
            <person name="Baker S."/>
            <person name="Barry K."/>
            <person name="Bills G."/>
            <person name="Bluhm B."/>
            <person name="Cannon C."/>
            <person name="Castanera R."/>
            <person name="Culley D."/>
            <person name="Daum C."/>
            <person name="Ezra D."/>
            <person name="Gonzalez J."/>
            <person name="Henrissat B."/>
            <person name="Kuo A."/>
            <person name="Liang C."/>
            <person name="Lipzen A."/>
            <person name="Lutzoni F."/>
            <person name="Magnuson J."/>
            <person name="Mondo S."/>
            <person name="Nolan M."/>
            <person name="Ohm R."/>
            <person name="Pangilinan J."/>
            <person name="Park H.-J."/>
            <person name="Ramirez L."/>
            <person name="Alfaro M."/>
            <person name="Sun H."/>
            <person name="Tritt A."/>
            <person name="Yoshinaga Y."/>
            <person name="Zwiers L.-H."/>
            <person name="Turgeon B."/>
            <person name="Goodwin S."/>
            <person name="Spatafora J."/>
            <person name="Crous P."/>
            <person name="Grigoriev I."/>
        </authorList>
    </citation>
    <scope>NUCLEOTIDE SEQUENCE</scope>
    <source>
        <strain evidence="1">CBS 122368</strain>
    </source>
</reference>
<dbReference type="GeneID" id="54580697"/>
<keyword evidence="2" id="KW-1185">Reference proteome</keyword>
<name>A0A6A6HQ72_9PLEO</name>